<dbReference type="Proteomes" id="UP001165267">
    <property type="component" value="Unassembled WGS sequence"/>
</dbReference>
<organism evidence="1 2">
    <name type="scientific">Limnobacter parvus</name>
    <dbReference type="NCBI Taxonomy" id="2939690"/>
    <lineage>
        <taxon>Bacteria</taxon>
        <taxon>Pseudomonadati</taxon>
        <taxon>Pseudomonadota</taxon>
        <taxon>Betaproteobacteria</taxon>
        <taxon>Burkholderiales</taxon>
        <taxon>Burkholderiaceae</taxon>
        <taxon>Limnobacter</taxon>
    </lineage>
</organism>
<keyword evidence="2" id="KW-1185">Reference proteome</keyword>
<protein>
    <submittedName>
        <fullName evidence="1">Uncharacterized protein</fullName>
    </submittedName>
</protein>
<dbReference type="RefSeq" id="WP_257513125.1">
    <property type="nucleotide sequence ID" value="NZ_JANKHG010000027.1"/>
</dbReference>
<gene>
    <name evidence="1" type="ORF">NSP04_14780</name>
</gene>
<dbReference type="EMBL" id="JANKHG010000027">
    <property type="protein sequence ID" value="MCR2747914.1"/>
    <property type="molecule type" value="Genomic_DNA"/>
</dbReference>
<comment type="caution">
    <text evidence="1">The sequence shown here is derived from an EMBL/GenBank/DDBJ whole genome shotgun (WGS) entry which is preliminary data.</text>
</comment>
<proteinExistence type="predicted"/>
<reference evidence="1" key="1">
    <citation type="submission" date="2022-07" db="EMBL/GenBank/DDBJ databases">
        <authorList>
            <person name="Xamxidin M."/>
        </authorList>
    </citation>
    <scope>NUCLEOTIDE SEQUENCE</scope>
    <source>
        <strain evidence="1">YS8-69</strain>
    </source>
</reference>
<accession>A0ABT1XL46</accession>
<name>A0ABT1XL46_9BURK</name>
<evidence type="ECO:0000313" key="2">
    <source>
        <dbReference type="Proteomes" id="UP001165267"/>
    </source>
</evidence>
<evidence type="ECO:0000313" key="1">
    <source>
        <dbReference type="EMBL" id="MCR2747914.1"/>
    </source>
</evidence>
<sequence>MPSTAAFATAPLEAPLWWRMPIEPGVKWRGMLPTEGGAVGMGPQVGLYPVPGAAGLLAAIVAHAAIANNMQSSEYQKAQQAADRVLDPYATELAAWSAANLWDVAVAAVPSSLQIRVWDGHTAPVAGSVVQTSPTFTLAPDESVVILDVAIQFVAPGAASLETLVRVVSSPLGEIDPRSHWSADEANQLKSTAAAMLAHAIDIAHRHTIHPANDLAPMRTHRYLFGADERTERAQQLAGNCARLELRNLRGLLMSVPIKVQSENECSIKTQF</sequence>